<keyword evidence="5" id="KW-1185">Reference proteome</keyword>
<dbReference type="GO" id="GO:0004888">
    <property type="term" value="F:transmembrane signaling receptor activity"/>
    <property type="evidence" value="ECO:0007669"/>
    <property type="project" value="TreeGrafter"/>
</dbReference>
<protein>
    <submittedName>
        <fullName evidence="4">FCGR2 protein</fullName>
    </submittedName>
</protein>
<dbReference type="Proteomes" id="UP000570547">
    <property type="component" value="Unassembled WGS sequence"/>
</dbReference>
<evidence type="ECO:0000259" key="3">
    <source>
        <dbReference type="SMART" id="SM00409"/>
    </source>
</evidence>
<accession>A0A7K9P9K1</accession>
<dbReference type="PANTHER" id="PTHR11481:SF64">
    <property type="entry name" value="FC RECEPTOR-LIKE PROTEIN 4"/>
    <property type="match status" value="1"/>
</dbReference>
<dbReference type="Gene3D" id="2.60.40.10">
    <property type="entry name" value="Immunoglobulins"/>
    <property type="match status" value="1"/>
</dbReference>
<dbReference type="EMBL" id="VWZT01003055">
    <property type="protein sequence ID" value="NXH95652.1"/>
    <property type="molecule type" value="Genomic_DNA"/>
</dbReference>
<keyword evidence="1" id="KW-0732">Signal</keyword>
<dbReference type="GO" id="GO:0007166">
    <property type="term" value="P:cell surface receptor signaling pathway"/>
    <property type="evidence" value="ECO:0007669"/>
    <property type="project" value="TreeGrafter"/>
</dbReference>
<evidence type="ECO:0000256" key="2">
    <source>
        <dbReference type="ARBA" id="ARBA00023157"/>
    </source>
</evidence>
<proteinExistence type="predicted"/>
<feature type="domain" description="Immunoglobulin" evidence="3">
    <location>
        <begin position="15"/>
        <end position="95"/>
    </location>
</feature>
<dbReference type="GO" id="GO:0009897">
    <property type="term" value="C:external side of plasma membrane"/>
    <property type="evidence" value="ECO:0007669"/>
    <property type="project" value="TreeGrafter"/>
</dbReference>
<evidence type="ECO:0000313" key="5">
    <source>
        <dbReference type="Proteomes" id="UP000570547"/>
    </source>
</evidence>
<evidence type="ECO:0000313" key="4">
    <source>
        <dbReference type="EMBL" id="NXH95652.1"/>
    </source>
</evidence>
<dbReference type="InterPro" id="IPR036179">
    <property type="entry name" value="Ig-like_dom_sf"/>
</dbReference>
<dbReference type="AlphaFoldDB" id="A0A7K9P9K1"/>
<gene>
    <name evidence="4" type="primary">Fcgr2</name>
    <name evidence="4" type="ORF">PACPHI_R14890</name>
</gene>
<feature type="non-terminal residue" evidence="4">
    <location>
        <position position="105"/>
    </location>
</feature>
<dbReference type="SUPFAM" id="SSF48726">
    <property type="entry name" value="Immunoglobulin"/>
    <property type="match status" value="1"/>
</dbReference>
<evidence type="ECO:0000256" key="1">
    <source>
        <dbReference type="ARBA" id="ARBA00022729"/>
    </source>
</evidence>
<feature type="non-terminal residue" evidence="4">
    <location>
        <position position="1"/>
    </location>
</feature>
<dbReference type="SMART" id="SM00409">
    <property type="entry name" value="IG"/>
    <property type="match status" value="1"/>
</dbReference>
<comment type="caution">
    <text evidence="4">The sequence shown here is derived from an EMBL/GenBank/DDBJ whole genome shotgun (WGS) entry which is preliminary data.</text>
</comment>
<organism evidence="4 5">
    <name type="scientific">Pachycephala philippinensis</name>
    <name type="common">yellow-belllied whistler</name>
    <dbReference type="NCBI Taxonomy" id="449367"/>
    <lineage>
        <taxon>Eukaryota</taxon>
        <taxon>Metazoa</taxon>
        <taxon>Chordata</taxon>
        <taxon>Craniata</taxon>
        <taxon>Vertebrata</taxon>
        <taxon>Euteleostomi</taxon>
        <taxon>Archelosauria</taxon>
        <taxon>Archosauria</taxon>
        <taxon>Dinosauria</taxon>
        <taxon>Saurischia</taxon>
        <taxon>Theropoda</taxon>
        <taxon>Coelurosauria</taxon>
        <taxon>Aves</taxon>
        <taxon>Neognathae</taxon>
        <taxon>Neoaves</taxon>
        <taxon>Telluraves</taxon>
        <taxon>Australaves</taxon>
        <taxon>Passeriformes</taxon>
        <taxon>Corvoidea</taxon>
        <taxon>Pachycephalidae</taxon>
        <taxon>Pachycephala</taxon>
    </lineage>
</organism>
<dbReference type="InterPro" id="IPR050488">
    <property type="entry name" value="Ig_Fc_receptor"/>
</dbReference>
<reference evidence="4 5" key="1">
    <citation type="submission" date="2019-09" db="EMBL/GenBank/DDBJ databases">
        <title>Bird 10,000 Genomes (B10K) Project - Family phase.</title>
        <authorList>
            <person name="Zhang G."/>
        </authorList>
    </citation>
    <scope>NUCLEOTIDE SEQUENCE [LARGE SCALE GENOMIC DNA]</scope>
    <source>
        <strain evidence="4">B10K-DU-001-28</strain>
        <tissue evidence="4">Muscle</tissue>
    </source>
</reference>
<dbReference type="InterPro" id="IPR013783">
    <property type="entry name" value="Ig-like_fold"/>
</dbReference>
<dbReference type="PANTHER" id="PTHR11481">
    <property type="entry name" value="IMMUNOGLOBULIN FC RECEPTOR"/>
    <property type="match status" value="1"/>
</dbReference>
<keyword evidence="2" id="KW-1015">Disulfide bond</keyword>
<dbReference type="GO" id="GO:0006955">
    <property type="term" value="P:immune response"/>
    <property type="evidence" value="ECO:0007669"/>
    <property type="project" value="TreeGrafter"/>
</dbReference>
<name>A0A7K9P9K1_9CORV</name>
<sequence length="105" mass="12153">QQCIPCPTDWLVLQVPAWVQLEGDTVTLCCRVWRNRSIIRVCLYDNKKYLQVSLRGTKLSLLPLRMHHSGCYHCGGWVGSRVSLWWEKSVLVTVTAQGEHPHSWH</sequence>
<dbReference type="InterPro" id="IPR003599">
    <property type="entry name" value="Ig_sub"/>
</dbReference>